<sequence>MGFPAPFCTAIKALYTDLRAQTLNTGVPKTPVPLSRGTRQGYSFSPLLFAVNLEPLLLAIRSDPEIRGIELAHKPFRVSVYVNNVLLTLADPVRSLPLGQRV</sequence>
<gene>
    <name evidence="1" type="ORF">PECUL_23A005775</name>
</gene>
<organism evidence="1 2">
    <name type="scientific">Pelobates cultripes</name>
    <name type="common">Western spadefoot toad</name>
    <dbReference type="NCBI Taxonomy" id="61616"/>
    <lineage>
        <taxon>Eukaryota</taxon>
        <taxon>Metazoa</taxon>
        <taxon>Chordata</taxon>
        <taxon>Craniata</taxon>
        <taxon>Vertebrata</taxon>
        <taxon>Euteleostomi</taxon>
        <taxon>Amphibia</taxon>
        <taxon>Batrachia</taxon>
        <taxon>Anura</taxon>
        <taxon>Pelobatoidea</taxon>
        <taxon>Pelobatidae</taxon>
        <taxon>Pelobates</taxon>
    </lineage>
</organism>
<dbReference type="PANTHER" id="PTHR31635:SF196">
    <property type="entry name" value="REVERSE TRANSCRIPTASE DOMAIN-CONTAINING PROTEIN-RELATED"/>
    <property type="match status" value="1"/>
</dbReference>
<evidence type="ECO:0000313" key="2">
    <source>
        <dbReference type="Proteomes" id="UP001295444"/>
    </source>
</evidence>
<reference evidence="1" key="1">
    <citation type="submission" date="2022-03" db="EMBL/GenBank/DDBJ databases">
        <authorList>
            <person name="Alioto T."/>
            <person name="Alioto T."/>
            <person name="Gomez Garrido J."/>
        </authorList>
    </citation>
    <scope>NUCLEOTIDE SEQUENCE</scope>
</reference>
<dbReference type="Proteomes" id="UP001295444">
    <property type="component" value="Chromosome 04"/>
</dbReference>
<dbReference type="AlphaFoldDB" id="A0AAD1S0C8"/>
<dbReference type="EMBL" id="OW240915">
    <property type="protein sequence ID" value="CAH2284669.1"/>
    <property type="molecule type" value="Genomic_DNA"/>
</dbReference>
<proteinExistence type="predicted"/>
<protein>
    <recommendedName>
        <fullName evidence="3">Reverse transcriptase domain-containing protein</fullName>
    </recommendedName>
</protein>
<dbReference type="PANTHER" id="PTHR31635">
    <property type="entry name" value="REVERSE TRANSCRIPTASE DOMAIN-CONTAINING PROTEIN-RELATED"/>
    <property type="match status" value="1"/>
</dbReference>
<evidence type="ECO:0008006" key="3">
    <source>
        <dbReference type="Google" id="ProtNLM"/>
    </source>
</evidence>
<evidence type="ECO:0000313" key="1">
    <source>
        <dbReference type="EMBL" id="CAH2284669.1"/>
    </source>
</evidence>
<accession>A0AAD1S0C8</accession>
<name>A0AAD1S0C8_PELCU</name>
<keyword evidence="2" id="KW-1185">Reference proteome</keyword>